<evidence type="ECO:0000256" key="2">
    <source>
        <dbReference type="ARBA" id="ARBA00022475"/>
    </source>
</evidence>
<dbReference type="NCBIfam" id="NF010792">
    <property type="entry name" value="PRK14196.1"/>
    <property type="match status" value="1"/>
</dbReference>
<dbReference type="GO" id="GO:0046872">
    <property type="term" value="F:metal ion binding"/>
    <property type="evidence" value="ECO:0007669"/>
    <property type="project" value="UniProtKB-KW"/>
</dbReference>
<gene>
    <name evidence="9 10" type="primary">crcB</name>
    <name evidence="9" type="synonym">fluC</name>
    <name evidence="10" type="ORF">KL86DPRO_50252</name>
</gene>
<dbReference type="HAMAP" id="MF_00454">
    <property type="entry name" value="FluC"/>
    <property type="match status" value="1"/>
</dbReference>
<organism evidence="10">
    <name type="scientific">uncultured delta proteobacterium</name>
    <dbReference type="NCBI Taxonomy" id="34034"/>
    <lineage>
        <taxon>Bacteria</taxon>
        <taxon>Deltaproteobacteria</taxon>
        <taxon>environmental samples</taxon>
    </lineage>
</organism>
<evidence type="ECO:0000256" key="3">
    <source>
        <dbReference type="ARBA" id="ARBA00022692"/>
    </source>
</evidence>
<feature type="transmembrane region" description="Helical" evidence="9">
    <location>
        <begin position="65"/>
        <end position="84"/>
    </location>
</feature>
<evidence type="ECO:0000256" key="6">
    <source>
        <dbReference type="ARBA" id="ARBA00023303"/>
    </source>
</evidence>
<evidence type="ECO:0000313" key="10">
    <source>
        <dbReference type="EMBL" id="SBW09708.1"/>
    </source>
</evidence>
<comment type="similarity">
    <text evidence="7 9">Belongs to the fluoride channel Fluc/FEX (TC 1.A.43) family.</text>
</comment>
<keyword evidence="9" id="KW-0406">Ion transport</keyword>
<evidence type="ECO:0000256" key="4">
    <source>
        <dbReference type="ARBA" id="ARBA00022989"/>
    </source>
</evidence>
<dbReference type="GO" id="GO:0005886">
    <property type="term" value="C:plasma membrane"/>
    <property type="evidence" value="ECO:0007669"/>
    <property type="project" value="UniProtKB-SubCell"/>
</dbReference>
<comment type="catalytic activity">
    <reaction evidence="8">
        <text>fluoride(in) = fluoride(out)</text>
        <dbReference type="Rhea" id="RHEA:76159"/>
        <dbReference type="ChEBI" id="CHEBI:17051"/>
    </reaction>
    <physiologicalReaction direction="left-to-right" evidence="8">
        <dbReference type="Rhea" id="RHEA:76160"/>
    </physiologicalReaction>
</comment>
<feature type="transmembrane region" description="Helical" evidence="9">
    <location>
        <begin position="38"/>
        <end position="58"/>
    </location>
</feature>
<dbReference type="GO" id="GO:0140114">
    <property type="term" value="P:cellular detoxification of fluoride"/>
    <property type="evidence" value="ECO:0007669"/>
    <property type="project" value="UniProtKB-UniRule"/>
</dbReference>
<proteinExistence type="inferred from homology"/>
<feature type="transmembrane region" description="Helical" evidence="9">
    <location>
        <begin position="96"/>
        <end position="125"/>
    </location>
</feature>
<comment type="function">
    <text evidence="9">Fluoride-specific ion channel. Important for reducing fluoride concentration in the cell, thus reducing its toxicity.</text>
</comment>
<keyword evidence="3 9" id="KW-0812">Transmembrane</keyword>
<comment type="subcellular location">
    <subcellularLocation>
        <location evidence="1 9">Cell membrane</location>
        <topology evidence="1 9">Multi-pass membrane protein</topology>
    </subcellularLocation>
</comment>
<dbReference type="Pfam" id="PF02537">
    <property type="entry name" value="CRCB"/>
    <property type="match status" value="1"/>
</dbReference>
<protein>
    <recommendedName>
        <fullName evidence="9">Fluoride-specific ion channel FluC</fullName>
    </recommendedName>
</protein>
<keyword evidence="9" id="KW-0479">Metal-binding</keyword>
<feature type="binding site" evidence="9">
    <location>
        <position position="78"/>
    </location>
    <ligand>
        <name>Na(+)</name>
        <dbReference type="ChEBI" id="CHEBI:29101"/>
        <note>structural</note>
    </ligand>
</feature>
<evidence type="ECO:0000256" key="5">
    <source>
        <dbReference type="ARBA" id="ARBA00023136"/>
    </source>
</evidence>
<dbReference type="EMBL" id="FLUQ01000005">
    <property type="protein sequence ID" value="SBW09708.1"/>
    <property type="molecule type" value="Genomic_DNA"/>
</dbReference>
<keyword evidence="9" id="KW-0813">Transport</keyword>
<comment type="activity regulation">
    <text evidence="9">Na(+) is not transported, but it plays an essential structural role and its presence is essential for fluoride channel function.</text>
</comment>
<feature type="binding site" evidence="9">
    <location>
        <position position="75"/>
    </location>
    <ligand>
        <name>Na(+)</name>
        <dbReference type="ChEBI" id="CHEBI:29101"/>
        <note>structural</note>
    </ligand>
</feature>
<keyword evidence="5 9" id="KW-0472">Membrane</keyword>
<sequence length="128" mass="13253">MLQNILCISAGASIGAVMRWLLGLAFNAVLPLLPLGTLIANLTGGYLIGVMLGVVAFFPQFPDGARLFVITGFLGALTTFSTFSGEVVLLIQGRHIVAAVFLVGLHVLGSLAMTGLGIATVTLFARGH</sequence>
<evidence type="ECO:0000256" key="7">
    <source>
        <dbReference type="ARBA" id="ARBA00035120"/>
    </source>
</evidence>
<dbReference type="PANTHER" id="PTHR28259">
    <property type="entry name" value="FLUORIDE EXPORT PROTEIN 1-RELATED"/>
    <property type="match status" value="1"/>
</dbReference>
<keyword evidence="9" id="KW-0915">Sodium</keyword>
<name>A0A212KDM5_9DELT</name>
<evidence type="ECO:0000256" key="8">
    <source>
        <dbReference type="ARBA" id="ARBA00035585"/>
    </source>
</evidence>
<accession>A0A212KDM5</accession>
<dbReference type="PANTHER" id="PTHR28259:SF1">
    <property type="entry name" value="FLUORIDE EXPORT PROTEIN 1-RELATED"/>
    <property type="match status" value="1"/>
</dbReference>
<dbReference type="GO" id="GO:0062054">
    <property type="term" value="F:fluoride channel activity"/>
    <property type="evidence" value="ECO:0007669"/>
    <property type="project" value="UniProtKB-UniRule"/>
</dbReference>
<keyword evidence="2 9" id="KW-1003">Cell membrane</keyword>
<keyword evidence="4 9" id="KW-1133">Transmembrane helix</keyword>
<dbReference type="AlphaFoldDB" id="A0A212KDM5"/>
<evidence type="ECO:0000256" key="1">
    <source>
        <dbReference type="ARBA" id="ARBA00004651"/>
    </source>
</evidence>
<dbReference type="InterPro" id="IPR003691">
    <property type="entry name" value="FluC"/>
</dbReference>
<reference evidence="10" key="1">
    <citation type="submission" date="2016-04" db="EMBL/GenBank/DDBJ databases">
        <authorList>
            <person name="Evans L.H."/>
            <person name="Alamgir A."/>
            <person name="Owens N."/>
            <person name="Weber N.D."/>
            <person name="Virtaneva K."/>
            <person name="Barbian K."/>
            <person name="Babar A."/>
            <person name="Rosenke K."/>
        </authorList>
    </citation>
    <scope>NUCLEOTIDE SEQUENCE</scope>
    <source>
        <strain evidence="10">86</strain>
    </source>
</reference>
<feature type="transmembrane region" description="Helical" evidence="9">
    <location>
        <begin position="5"/>
        <end position="26"/>
    </location>
</feature>
<keyword evidence="6 9" id="KW-0407">Ion channel</keyword>
<evidence type="ECO:0000256" key="9">
    <source>
        <dbReference type="HAMAP-Rule" id="MF_00454"/>
    </source>
</evidence>